<keyword evidence="1" id="KW-0732">Signal</keyword>
<evidence type="ECO:0000313" key="2">
    <source>
        <dbReference type="EMBL" id="CAI8592117.1"/>
    </source>
</evidence>
<gene>
    <name evidence="2" type="ORF">VFH_I023560</name>
</gene>
<feature type="signal peptide" evidence="1">
    <location>
        <begin position="1"/>
        <end position="19"/>
    </location>
</feature>
<organism evidence="2 3">
    <name type="scientific">Vicia faba</name>
    <name type="common">Broad bean</name>
    <name type="synonym">Faba vulgaris</name>
    <dbReference type="NCBI Taxonomy" id="3906"/>
    <lineage>
        <taxon>Eukaryota</taxon>
        <taxon>Viridiplantae</taxon>
        <taxon>Streptophyta</taxon>
        <taxon>Embryophyta</taxon>
        <taxon>Tracheophyta</taxon>
        <taxon>Spermatophyta</taxon>
        <taxon>Magnoliopsida</taxon>
        <taxon>eudicotyledons</taxon>
        <taxon>Gunneridae</taxon>
        <taxon>Pentapetalae</taxon>
        <taxon>rosids</taxon>
        <taxon>fabids</taxon>
        <taxon>Fabales</taxon>
        <taxon>Fabaceae</taxon>
        <taxon>Papilionoideae</taxon>
        <taxon>50 kb inversion clade</taxon>
        <taxon>NPAAA clade</taxon>
        <taxon>Hologalegina</taxon>
        <taxon>IRL clade</taxon>
        <taxon>Fabeae</taxon>
        <taxon>Vicia</taxon>
    </lineage>
</organism>
<sequence length="148" mass="17042">MWMSEYLLFVICGYGSAHGRCFEYLMAGYIVFALEKLCSRKTLSGSSARLGKEKKAKLHDIEIVYDMAHLDMELAGYCVIMFHNFVCDISSIKTRTQFKGHFLRYICADKGLLCFPLVDDDLFQKRNYMTLLINAEHCFSAKQSLVSY</sequence>
<feature type="chain" id="PRO_5043998729" evidence="1">
    <location>
        <begin position="20"/>
        <end position="148"/>
    </location>
</feature>
<dbReference type="EMBL" id="OX451735">
    <property type="protein sequence ID" value="CAI8592117.1"/>
    <property type="molecule type" value="Genomic_DNA"/>
</dbReference>
<name>A0AAV0Z315_VICFA</name>
<evidence type="ECO:0000313" key="3">
    <source>
        <dbReference type="Proteomes" id="UP001157006"/>
    </source>
</evidence>
<accession>A0AAV0Z315</accession>
<dbReference type="AlphaFoldDB" id="A0AAV0Z315"/>
<reference evidence="2 3" key="1">
    <citation type="submission" date="2023-01" db="EMBL/GenBank/DDBJ databases">
        <authorList>
            <person name="Kreplak J."/>
        </authorList>
    </citation>
    <scope>NUCLEOTIDE SEQUENCE [LARGE SCALE GENOMIC DNA]</scope>
</reference>
<protein>
    <submittedName>
        <fullName evidence="2">Uncharacterized protein</fullName>
    </submittedName>
</protein>
<dbReference type="Proteomes" id="UP001157006">
    <property type="component" value="Chromosome 1S"/>
</dbReference>
<evidence type="ECO:0000256" key="1">
    <source>
        <dbReference type="SAM" id="SignalP"/>
    </source>
</evidence>
<proteinExistence type="predicted"/>
<keyword evidence="3" id="KW-1185">Reference proteome</keyword>